<dbReference type="GO" id="GO:0016787">
    <property type="term" value="F:hydrolase activity"/>
    <property type="evidence" value="ECO:0007669"/>
    <property type="project" value="UniProtKB-KW"/>
</dbReference>
<dbReference type="SUPFAM" id="SSF159664">
    <property type="entry name" value="CobE/GbiG C-terminal domain-like"/>
    <property type="match status" value="1"/>
</dbReference>
<sequence>MIVAGVGCRTATSADEIEQVVRMALSVFKVSAGRLEALATEAGKAAEPAFVDAARRFGVPARGCTIDELGRVADRILTRSARVLEAKGVPSVAEACALVVAGENGCLLGARVSTPRATCALADGDGR</sequence>
<dbReference type="Gene3D" id="3.30.420.180">
    <property type="entry name" value="CobE/GbiG C-terminal domain"/>
    <property type="match status" value="1"/>
</dbReference>
<feature type="domain" description="CobE/GbiG C-terminal" evidence="1">
    <location>
        <begin position="2"/>
        <end position="122"/>
    </location>
</feature>
<dbReference type="PANTHER" id="PTHR37477">
    <property type="entry name" value="COBALT-PRECORRIN-5A HYDROLASE"/>
    <property type="match status" value="1"/>
</dbReference>
<protein>
    <submittedName>
        <fullName evidence="2">Cobalt-precorrin 5A hydrolase</fullName>
    </submittedName>
</protein>
<gene>
    <name evidence="2" type="ORF">SAMN02745126_02514</name>
</gene>
<name>A0A1T4NXX5_9HYPH</name>
<organism evidence="2 3">
    <name type="scientific">Enhydrobacter aerosaccus</name>
    <dbReference type="NCBI Taxonomy" id="225324"/>
    <lineage>
        <taxon>Bacteria</taxon>
        <taxon>Pseudomonadati</taxon>
        <taxon>Pseudomonadota</taxon>
        <taxon>Alphaproteobacteria</taxon>
        <taxon>Hyphomicrobiales</taxon>
        <taxon>Enhydrobacter</taxon>
    </lineage>
</organism>
<dbReference type="PANTHER" id="PTHR37477:SF1">
    <property type="entry name" value="COBALT-PRECORRIN-5A HYDROLASE"/>
    <property type="match status" value="1"/>
</dbReference>
<evidence type="ECO:0000259" key="1">
    <source>
        <dbReference type="Pfam" id="PF01890"/>
    </source>
</evidence>
<dbReference type="InterPro" id="IPR052553">
    <property type="entry name" value="CbiG_hydrolase"/>
</dbReference>
<dbReference type="Proteomes" id="UP000190092">
    <property type="component" value="Unassembled WGS sequence"/>
</dbReference>
<dbReference type="STRING" id="225324.SAMN02745126_02514"/>
<proteinExistence type="predicted"/>
<accession>A0A1T4NXX5</accession>
<dbReference type="InterPro" id="IPR036518">
    <property type="entry name" value="CobE/GbiG_C_sf"/>
</dbReference>
<keyword evidence="2" id="KW-0378">Hydrolase</keyword>
<dbReference type="GO" id="GO:0009236">
    <property type="term" value="P:cobalamin biosynthetic process"/>
    <property type="evidence" value="ECO:0007669"/>
    <property type="project" value="InterPro"/>
</dbReference>
<dbReference type="InterPro" id="IPR002750">
    <property type="entry name" value="CobE/GbiG_C"/>
</dbReference>
<reference evidence="3" key="1">
    <citation type="submission" date="2017-02" db="EMBL/GenBank/DDBJ databases">
        <authorList>
            <person name="Varghese N."/>
            <person name="Submissions S."/>
        </authorList>
    </citation>
    <scope>NUCLEOTIDE SEQUENCE [LARGE SCALE GENOMIC DNA]</scope>
    <source>
        <strain evidence="3">ATCC 27094</strain>
    </source>
</reference>
<dbReference type="EMBL" id="FUWJ01000002">
    <property type="protein sequence ID" value="SJZ83922.1"/>
    <property type="molecule type" value="Genomic_DNA"/>
</dbReference>
<dbReference type="Pfam" id="PF01890">
    <property type="entry name" value="CbiG_C"/>
    <property type="match status" value="1"/>
</dbReference>
<keyword evidence="3" id="KW-1185">Reference proteome</keyword>
<dbReference type="AlphaFoldDB" id="A0A1T4NXX5"/>
<evidence type="ECO:0000313" key="2">
    <source>
        <dbReference type="EMBL" id="SJZ83922.1"/>
    </source>
</evidence>
<evidence type="ECO:0000313" key="3">
    <source>
        <dbReference type="Proteomes" id="UP000190092"/>
    </source>
</evidence>